<evidence type="ECO:0000313" key="9">
    <source>
        <dbReference type="EMBL" id="ROW03964.1"/>
    </source>
</evidence>
<sequence length="77" mass="8697">MPPSQEENKQASAQAAVDILWDISQILNCHLDRREISICTSLIERGVNPEALAITIKELRKGAQEAKIELETRKQQK</sequence>
<keyword evidence="7" id="KW-0206">Cytoskeleton</keyword>
<protein>
    <recommendedName>
        <fullName evidence="5">Mitotic-spindle organizing protein 1</fullName>
    </recommendedName>
    <alternativeName>
        <fullName evidence="8">Mitotic-spindle organizing protein associated with a ring of gamma-tubulin 1</fullName>
    </alternativeName>
</protein>
<dbReference type="Pfam" id="PF12554">
    <property type="entry name" value="MOZART1"/>
    <property type="match status" value="1"/>
</dbReference>
<dbReference type="EMBL" id="LJZO01000002">
    <property type="protein sequence ID" value="ROW03964.1"/>
    <property type="molecule type" value="Genomic_DNA"/>
</dbReference>
<dbReference type="InterPro" id="IPR022214">
    <property type="entry name" value="MZT1"/>
</dbReference>
<dbReference type="PANTHER" id="PTHR28520:SF2">
    <property type="entry name" value="MITOTIC-SPINDLE ORGANIZING PROTEIN 1"/>
    <property type="match status" value="1"/>
</dbReference>
<accession>A0A423WKM6</accession>
<dbReference type="GO" id="GO:0033566">
    <property type="term" value="P:gamma-tubulin complex localization"/>
    <property type="evidence" value="ECO:0007669"/>
    <property type="project" value="InterPro"/>
</dbReference>
<dbReference type="GO" id="GO:0005819">
    <property type="term" value="C:spindle"/>
    <property type="evidence" value="ECO:0007669"/>
    <property type="project" value="TreeGrafter"/>
</dbReference>
<proteinExistence type="inferred from homology"/>
<evidence type="ECO:0000313" key="10">
    <source>
        <dbReference type="Proteomes" id="UP000284375"/>
    </source>
</evidence>
<dbReference type="STRING" id="252740.A0A423WKM6"/>
<evidence type="ECO:0000256" key="2">
    <source>
        <dbReference type="ARBA" id="ARBA00004317"/>
    </source>
</evidence>
<dbReference type="GO" id="GO:0051415">
    <property type="term" value="P:microtubule nucleation by interphase microtubule organizing center"/>
    <property type="evidence" value="ECO:0007669"/>
    <property type="project" value="TreeGrafter"/>
</dbReference>
<dbReference type="GO" id="GO:0000931">
    <property type="term" value="C:gamma-tubulin ring complex"/>
    <property type="evidence" value="ECO:0007669"/>
    <property type="project" value="InterPro"/>
</dbReference>
<dbReference type="PANTHER" id="PTHR28520">
    <property type="entry name" value="MITOTIC-SPINDLE ORGANIZING PROTEIN 1"/>
    <property type="match status" value="1"/>
</dbReference>
<evidence type="ECO:0000256" key="8">
    <source>
        <dbReference type="ARBA" id="ARBA00029810"/>
    </source>
</evidence>
<dbReference type="GO" id="GO:0031021">
    <property type="term" value="C:interphase microtubule organizing center"/>
    <property type="evidence" value="ECO:0007669"/>
    <property type="project" value="TreeGrafter"/>
</dbReference>
<comment type="subunit">
    <text evidence="4">Part of the gamma-tubulin complex.</text>
</comment>
<comment type="caution">
    <text evidence="9">The sequence shown here is derived from an EMBL/GenBank/DDBJ whole genome shotgun (WGS) entry which is preliminary data.</text>
</comment>
<evidence type="ECO:0000256" key="3">
    <source>
        <dbReference type="ARBA" id="ARBA00011015"/>
    </source>
</evidence>
<keyword evidence="10" id="KW-1185">Reference proteome</keyword>
<dbReference type="OrthoDB" id="48571at2759"/>
<comment type="function">
    <text evidence="1">Required for gamma-tubulin complex recruitment to the microtubule organizing center (MTOC).</text>
</comment>
<comment type="similarity">
    <text evidence="3">Belongs to the MOZART1 family.</text>
</comment>
<dbReference type="AlphaFoldDB" id="A0A423WKM6"/>
<name>A0A423WKM6_CYTCH</name>
<comment type="subcellular location">
    <subcellularLocation>
        <location evidence="2">Cytoplasm</location>
        <location evidence="2">Cytoskeleton</location>
        <location evidence="2">Microtubule organizing center</location>
        <location evidence="2">Spindle pole body</location>
    </subcellularLocation>
</comment>
<keyword evidence="6" id="KW-0963">Cytoplasm</keyword>
<dbReference type="Proteomes" id="UP000284375">
    <property type="component" value="Unassembled WGS sequence"/>
</dbReference>
<dbReference type="GO" id="GO:0044732">
    <property type="term" value="C:mitotic spindle pole body"/>
    <property type="evidence" value="ECO:0007669"/>
    <property type="project" value="TreeGrafter"/>
</dbReference>
<dbReference type="GO" id="GO:0090307">
    <property type="term" value="P:mitotic spindle assembly"/>
    <property type="evidence" value="ECO:0007669"/>
    <property type="project" value="TreeGrafter"/>
</dbReference>
<evidence type="ECO:0000256" key="6">
    <source>
        <dbReference type="ARBA" id="ARBA00022490"/>
    </source>
</evidence>
<evidence type="ECO:0000256" key="7">
    <source>
        <dbReference type="ARBA" id="ARBA00023212"/>
    </source>
</evidence>
<evidence type="ECO:0000256" key="1">
    <source>
        <dbReference type="ARBA" id="ARBA00003060"/>
    </source>
</evidence>
<organism evidence="9 10">
    <name type="scientific">Cytospora chrysosperma</name>
    <name type="common">Cytospora canker fungus</name>
    <name type="synonym">Sphaeria chrysosperma</name>
    <dbReference type="NCBI Taxonomy" id="252740"/>
    <lineage>
        <taxon>Eukaryota</taxon>
        <taxon>Fungi</taxon>
        <taxon>Dikarya</taxon>
        <taxon>Ascomycota</taxon>
        <taxon>Pezizomycotina</taxon>
        <taxon>Sordariomycetes</taxon>
        <taxon>Sordariomycetidae</taxon>
        <taxon>Diaporthales</taxon>
        <taxon>Cytosporaceae</taxon>
        <taxon>Cytospora</taxon>
    </lineage>
</organism>
<reference evidence="9 10" key="1">
    <citation type="submission" date="2015-09" db="EMBL/GenBank/DDBJ databases">
        <title>Host preference determinants of Valsa canker pathogens revealed by comparative genomics.</title>
        <authorList>
            <person name="Yin Z."/>
            <person name="Huang L."/>
        </authorList>
    </citation>
    <scope>NUCLEOTIDE SEQUENCE [LARGE SCALE GENOMIC DNA]</scope>
    <source>
        <strain evidence="9 10">YSFL</strain>
    </source>
</reference>
<gene>
    <name evidence="9" type="ORF">VSDG_01065</name>
</gene>
<evidence type="ECO:0000256" key="5">
    <source>
        <dbReference type="ARBA" id="ARBA00016992"/>
    </source>
</evidence>
<evidence type="ECO:0000256" key="4">
    <source>
        <dbReference type="ARBA" id="ARBA00011378"/>
    </source>
</evidence>